<feature type="non-terminal residue" evidence="6">
    <location>
        <position position="1"/>
    </location>
</feature>
<comment type="subcellular location">
    <subcellularLocation>
        <location evidence="1">Cell membrane</location>
        <topology evidence="1">Multi-pass membrane protein</topology>
    </subcellularLocation>
</comment>
<feature type="transmembrane region" description="Helical" evidence="5">
    <location>
        <begin position="25"/>
        <end position="43"/>
    </location>
</feature>
<dbReference type="GO" id="GO:0005524">
    <property type="term" value="F:ATP binding"/>
    <property type="evidence" value="ECO:0007669"/>
    <property type="project" value="InterPro"/>
</dbReference>
<evidence type="ECO:0000256" key="2">
    <source>
        <dbReference type="ARBA" id="ARBA00022692"/>
    </source>
</evidence>
<evidence type="ECO:0008006" key="8">
    <source>
        <dbReference type="Google" id="ProtNLM"/>
    </source>
</evidence>
<evidence type="ECO:0000256" key="3">
    <source>
        <dbReference type="ARBA" id="ARBA00022989"/>
    </source>
</evidence>
<dbReference type="STRING" id="1423814.HMPREF0549_0557"/>
<dbReference type="Gene3D" id="1.20.1560.10">
    <property type="entry name" value="ABC transporter type 1, transmembrane domain"/>
    <property type="match status" value="1"/>
</dbReference>
<accession>C2ESX1</accession>
<evidence type="ECO:0000256" key="1">
    <source>
        <dbReference type="ARBA" id="ARBA00004651"/>
    </source>
</evidence>
<feature type="non-terminal residue" evidence="6">
    <location>
        <position position="73"/>
    </location>
</feature>
<protein>
    <recommendedName>
        <fullName evidence="8">ABC transmembrane type-1 domain-containing protein</fullName>
    </recommendedName>
</protein>
<evidence type="ECO:0000256" key="5">
    <source>
        <dbReference type="SAM" id="Phobius"/>
    </source>
</evidence>
<dbReference type="Proteomes" id="UP000004483">
    <property type="component" value="Unassembled WGS sequence"/>
</dbReference>
<evidence type="ECO:0000313" key="7">
    <source>
        <dbReference type="Proteomes" id="UP000004483"/>
    </source>
</evidence>
<dbReference type="EMBL" id="ACGV01000042">
    <property type="protein sequence ID" value="EEJ40996.1"/>
    <property type="molecule type" value="Genomic_DNA"/>
</dbReference>
<evidence type="ECO:0000256" key="4">
    <source>
        <dbReference type="ARBA" id="ARBA00023136"/>
    </source>
</evidence>
<dbReference type="GO" id="GO:0005886">
    <property type="term" value="C:plasma membrane"/>
    <property type="evidence" value="ECO:0007669"/>
    <property type="project" value="UniProtKB-SubCell"/>
</dbReference>
<reference evidence="6 7" key="1">
    <citation type="submission" date="2009-01" db="EMBL/GenBank/DDBJ databases">
        <authorList>
            <person name="Qin X."/>
            <person name="Bachman B."/>
            <person name="Battles P."/>
            <person name="Bell A."/>
            <person name="Bess C."/>
            <person name="Bickham C."/>
            <person name="Chaboub L."/>
            <person name="Chen D."/>
            <person name="Coyle M."/>
            <person name="Deiros D.R."/>
            <person name="Dinh H."/>
            <person name="Forbes L."/>
            <person name="Fowler G."/>
            <person name="Francisco L."/>
            <person name="Fu Q."/>
            <person name="Gubbala S."/>
            <person name="Hale W."/>
            <person name="Han Y."/>
            <person name="Hemphill L."/>
            <person name="Highlander S.K."/>
            <person name="Hirani K."/>
            <person name="Hogues M."/>
            <person name="Jackson L."/>
            <person name="Jakkamsetti A."/>
            <person name="Javaid M."/>
            <person name="Jiang H."/>
            <person name="Korchina V."/>
            <person name="Kovar C."/>
            <person name="Lara F."/>
            <person name="Lee S."/>
            <person name="Mata R."/>
            <person name="Mathew T."/>
            <person name="Moen C."/>
            <person name="Morales K."/>
            <person name="Munidasa M."/>
            <person name="Nazareth L."/>
            <person name="Ngo R."/>
            <person name="Nguyen L."/>
            <person name="Okwuonu G."/>
            <person name="Ongeri F."/>
            <person name="Patil S."/>
            <person name="Petrosino J."/>
            <person name="Pham C."/>
            <person name="Pham P."/>
            <person name="Pu L.-L."/>
            <person name="Puazo M."/>
            <person name="Raj R."/>
            <person name="Reid J."/>
            <person name="Rouhana J."/>
            <person name="Saada N."/>
            <person name="Shang Y."/>
            <person name="Simmons D."/>
            <person name="Thornton R."/>
            <person name="Warren J."/>
            <person name="Weissenberger G."/>
            <person name="Zhang J."/>
            <person name="Zhang L."/>
            <person name="Zhou C."/>
            <person name="Zhu D."/>
            <person name="Muzny D."/>
            <person name="Worley K."/>
            <person name="Gibbs R."/>
        </authorList>
    </citation>
    <scope>NUCLEOTIDE SEQUENCE [LARGE SCALE GENOMIC DNA]</scope>
    <source>
        <strain evidence="6 7">ATCC 49540</strain>
    </source>
</reference>
<organism evidence="6 7">
    <name type="scientific">Limosilactobacillus vaginalis DSM 5837 = ATCC 49540</name>
    <dbReference type="NCBI Taxonomy" id="1423814"/>
    <lineage>
        <taxon>Bacteria</taxon>
        <taxon>Bacillati</taxon>
        <taxon>Bacillota</taxon>
        <taxon>Bacilli</taxon>
        <taxon>Lactobacillales</taxon>
        <taxon>Lactobacillaceae</taxon>
        <taxon>Limosilactobacillus</taxon>
    </lineage>
</organism>
<dbReference type="AlphaFoldDB" id="C2ESX1"/>
<keyword evidence="3 5" id="KW-1133">Transmembrane helix</keyword>
<dbReference type="eggNOG" id="COG4987">
    <property type="taxonomic scope" value="Bacteria"/>
</dbReference>
<name>C2ESX1_9LACO</name>
<sequence>PKLPLPDRSLRHGDLVSRLTADVDALDNAFLVAIGPWMAALLVGGGMTALLGVFLPGAALIYGMAMLGAALLV</sequence>
<keyword evidence="2 5" id="KW-0812">Transmembrane</keyword>
<comment type="caution">
    <text evidence="6">The sequence shown here is derived from an EMBL/GenBank/DDBJ whole genome shotgun (WGS) entry which is preliminary data.</text>
</comment>
<keyword evidence="4 5" id="KW-0472">Membrane</keyword>
<proteinExistence type="predicted"/>
<dbReference type="InterPro" id="IPR036640">
    <property type="entry name" value="ABC1_TM_sf"/>
</dbReference>
<dbReference type="SUPFAM" id="SSF90123">
    <property type="entry name" value="ABC transporter transmembrane region"/>
    <property type="match status" value="1"/>
</dbReference>
<gene>
    <name evidence="6" type="ORF">HMPREF0549_0557</name>
</gene>
<evidence type="ECO:0000313" key="6">
    <source>
        <dbReference type="EMBL" id="EEJ40996.1"/>
    </source>
</evidence>
<dbReference type="HOGENOM" id="CLU_2710707_0_0_9"/>
<dbReference type="RefSeq" id="WP_003718034.1">
    <property type="nucleotide sequence ID" value="NZ_GG693504.1"/>
</dbReference>
<feature type="transmembrane region" description="Helical" evidence="5">
    <location>
        <begin position="50"/>
        <end position="72"/>
    </location>
</feature>